<evidence type="ECO:0000313" key="1">
    <source>
        <dbReference type="EMBL" id="BAV66759.1"/>
    </source>
</evidence>
<name>A0A1E1F8C7_9SPHN</name>
<dbReference type="Proteomes" id="UP000218272">
    <property type="component" value="Plasmid pSCLO_3"/>
</dbReference>
<keyword evidence="1" id="KW-0614">Plasmid</keyword>
<sequence length="149" mass="16445">MGTTAAEHEGFVLDVSGYLFRLTTECLRLFSNETNEHQTLVSLVAARLAEPGAAGRHEVRTMREHFAAIPTHGDVKIRLPLSDANAQALEEMRQALGRRLDTTLTIGDALSALLFDYVVELKTSQILDRLSLEQRLDGGEPGRTSTRLN</sequence>
<organism evidence="1 2">
    <name type="scientific">Sphingobium cloacae</name>
    <dbReference type="NCBI Taxonomy" id="120107"/>
    <lineage>
        <taxon>Bacteria</taxon>
        <taxon>Pseudomonadati</taxon>
        <taxon>Pseudomonadota</taxon>
        <taxon>Alphaproteobacteria</taxon>
        <taxon>Sphingomonadales</taxon>
        <taxon>Sphingomonadaceae</taxon>
        <taxon>Sphingobium</taxon>
    </lineage>
</organism>
<dbReference type="AlphaFoldDB" id="A0A1E1F8C7"/>
<reference evidence="1 2" key="1">
    <citation type="submission" date="2016-10" db="EMBL/GenBank/DDBJ databases">
        <title>Complete Genome Sequence of the Nonylphenol-Degrading Bacterium Sphingobium cloacae JCM 10874T.</title>
        <authorList>
            <person name="Ootsuka M."/>
            <person name="Nishizawa T."/>
            <person name="Ohta H."/>
        </authorList>
    </citation>
    <scope>NUCLEOTIDE SEQUENCE [LARGE SCALE GENOMIC DNA]</scope>
    <source>
        <strain evidence="1 2">JCM 10874</strain>
        <plasmid evidence="2">psclo_3 dna</plasmid>
    </source>
</reference>
<keyword evidence="2" id="KW-1185">Reference proteome</keyword>
<accession>A0A1E1F8C7</accession>
<dbReference type="KEGG" id="sclo:SCLO_3000920"/>
<geneLocation type="plasmid" evidence="2">
    <name>psclo_3 dna</name>
</geneLocation>
<gene>
    <name evidence="1" type="ORF">SCLO_3000920</name>
</gene>
<evidence type="ECO:0000313" key="2">
    <source>
        <dbReference type="Proteomes" id="UP000218272"/>
    </source>
</evidence>
<dbReference type="EMBL" id="AP017657">
    <property type="protein sequence ID" value="BAV66759.1"/>
    <property type="molecule type" value="Genomic_DNA"/>
</dbReference>
<dbReference type="RefSeq" id="WP_020818510.1">
    <property type="nucleotide sequence ID" value="NZ_AP017657.1"/>
</dbReference>
<proteinExistence type="predicted"/>
<protein>
    <submittedName>
        <fullName evidence="1">Uncharacterized protein</fullName>
    </submittedName>
</protein>